<protein>
    <submittedName>
        <fullName evidence="4">Helix-turn-helix domain-containing protein</fullName>
    </submittedName>
</protein>
<name>A0ABW1QRY5_9ACTN</name>
<comment type="caution">
    <text evidence="4">The sequence shown here is derived from an EMBL/GenBank/DDBJ whole genome shotgun (WGS) entry which is preliminary data.</text>
</comment>
<feature type="region of interest" description="Disordered" evidence="1">
    <location>
        <begin position="174"/>
        <end position="244"/>
    </location>
</feature>
<dbReference type="Gene3D" id="1.10.260.40">
    <property type="entry name" value="lambda repressor-like DNA-binding domains"/>
    <property type="match status" value="1"/>
</dbReference>
<feature type="compositionally biased region" description="Low complexity" evidence="1">
    <location>
        <begin position="215"/>
        <end position="224"/>
    </location>
</feature>
<feature type="transmembrane region" description="Helical" evidence="2">
    <location>
        <begin position="422"/>
        <end position="440"/>
    </location>
</feature>
<dbReference type="PANTHER" id="PTHR34475">
    <property type="match status" value="1"/>
</dbReference>
<dbReference type="EMBL" id="JBHSQL010000022">
    <property type="protein sequence ID" value="MFC6151637.1"/>
    <property type="molecule type" value="Genomic_DNA"/>
</dbReference>
<feature type="region of interest" description="Disordered" evidence="1">
    <location>
        <begin position="538"/>
        <end position="557"/>
    </location>
</feature>
<reference evidence="5" key="1">
    <citation type="journal article" date="2019" name="Int. J. Syst. Evol. Microbiol.">
        <title>The Global Catalogue of Microorganisms (GCM) 10K type strain sequencing project: providing services to taxonomists for standard genome sequencing and annotation.</title>
        <authorList>
            <consortium name="The Broad Institute Genomics Platform"/>
            <consortium name="The Broad Institute Genome Sequencing Center for Infectious Disease"/>
            <person name="Wu L."/>
            <person name="Ma J."/>
        </authorList>
    </citation>
    <scope>NUCLEOTIDE SEQUENCE [LARGE SCALE GENOMIC DNA]</scope>
    <source>
        <strain evidence="5">CGMCC 4.7198</strain>
    </source>
</reference>
<evidence type="ECO:0000313" key="5">
    <source>
        <dbReference type="Proteomes" id="UP001596097"/>
    </source>
</evidence>
<dbReference type="InterPro" id="IPR025194">
    <property type="entry name" value="RodZ-like_C"/>
</dbReference>
<feature type="domain" description="Cytoskeleton protein RodZ-like C-terminal" evidence="3">
    <location>
        <begin position="491"/>
        <end position="549"/>
    </location>
</feature>
<feature type="transmembrane region" description="Helical" evidence="2">
    <location>
        <begin position="34"/>
        <end position="54"/>
    </location>
</feature>
<evidence type="ECO:0000256" key="1">
    <source>
        <dbReference type="SAM" id="MobiDB-lite"/>
    </source>
</evidence>
<dbReference type="InterPro" id="IPR050400">
    <property type="entry name" value="Bact_Cytoskel_RodZ"/>
</dbReference>
<gene>
    <name evidence="4" type="ORF">ACFPYK_19700</name>
</gene>
<dbReference type="RefSeq" id="WP_377036147.1">
    <property type="nucleotide sequence ID" value="NZ_JBHSQL010000022.1"/>
</dbReference>
<dbReference type="InterPro" id="IPR010982">
    <property type="entry name" value="Lambda_DNA-bd_dom_sf"/>
</dbReference>
<dbReference type="Pfam" id="PF13413">
    <property type="entry name" value="HTH_25"/>
    <property type="match status" value="1"/>
</dbReference>
<feature type="transmembrane region" description="Helical" evidence="2">
    <location>
        <begin position="60"/>
        <end position="81"/>
    </location>
</feature>
<keyword evidence="2" id="KW-1133">Transmembrane helix</keyword>
<evidence type="ECO:0000256" key="2">
    <source>
        <dbReference type="SAM" id="Phobius"/>
    </source>
</evidence>
<keyword evidence="2" id="KW-0472">Membrane</keyword>
<feature type="region of interest" description="Disordered" evidence="1">
    <location>
        <begin position="292"/>
        <end position="312"/>
    </location>
</feature>
<feature type="compositionally biased region" description="Low complexity" evidence="1">
    <location>
        <begin position="179"/>
        <end position="188"/>
    </location>
</feature>
<dbReference type="PANTHER" id="PTHR34475:SF1">
    <property type="entry name" value="CYTOSKELETON PROTEIN RODZ"/>
    <property type="match status" value="1"/>
</dbReference>
<dbReference type="Proteomes" id="UP001596097">
    <property type="component" value="Unassembled WGS sequence"/>
</dbReference>
<keyword evidence="5" id="KW-1185">Reference proteome</keyword>
<keyword evidence="2" id="KW-0812">Transmembrane</keyword>
<proteinExistence type="predicted"/>
<organism evidence="4 5">
    <name type="scientific">Mumia xiangluensis</name>
    <dbReference type="NCBI Taxonomy" id="1678900"/>
    <lineage>
        <taxon>Bacteria</taxon>
        <taxon>Bacillati</taxon>
        <taxon>Actinomycetota</taxon>
        <taxon>Actinomycetes</taxon>
        <taxon>Propionibacteriales</taxon>
        <taxon>Nocardioidaceae</taxon>
        <taxon>Mumia</taxon>
    </lineage>
</organism>
<accession>A0ABW1QRY5</accession>
<evidence type="ECO:0000259" key="3">
    <source>
        <dbReference type="Pfam" id="PF13464"/>
    </source>
</evidence>
<dbReference type="Pfam" id="PF13464">
    <property type="entry name" value="RodZ_C"/>
    <property type="match status" value="1"/>
</dbReference>
<sequence length="557" mass="57410">MTDRLDTDRSAADRPDAPGAATLRDEVLEVRRSAGALALVAAGAGALAVLYAVRALDGSAVLWPVVLVLLVLAALAGRGWWDGRSPLLVADNLGVRFRHGRDWRGLPWEAVDHVLVDEPSGIRRDGALEVVATDGTAYVVPLGLAVRASHEDLAQTFAALSGDDRVVVRRQPEGDATVTPAEPSAEPSEPSPPSAPLEASSAPPAPTSAPPAPTSAPLEASSPLVEARSDRDPTSPDSSGVPVSAPARIDLGLVQSAGTSALAPGFKVVTALRASRGRPELVIDRPIEVTPAPTTKAAPAEPDEEPVDASPETAADPATLGAMLRQSRERVGVTIDDLAARTRIRPHVIEALEDDDTSACGGDFYARGHLRAIARVVGADPDPWISAYDASYAQAPIPARAVFEAERSTGARTIRVAHGGRSWVALTVVVLVLAIIWGIGQVVVGGEDGTAPATVPTEAAPAPADPSALAGLGAPTTNHLVVRGKEKKPTKVTVTDSRGTTIWSGDLAKGEFRRVSVVGPATVTAGRGDAATVAVNGDKARRLGDDSGKARTTVGDS</sequence>
<evidence type="ECO:0000313" key="4">
    <source>
        <dbReference type="EMBL" id="MFC6151637.1"/>
    </source>
</evidence>
<feature type="compositionally biased region" description="Pro residues" evidence="1">
    <location>
        <begin position="203"/>
        <end position="214"/>
    </location>
</feature>
<feature type="compositionally biased region" description="Basic and acidic residues" evidence="1">
    <location>
        <begin position="538"/>
        <end position="549"/>
    </location>
</feature>